<name>A0A7J3ZKR4_9CREN</name>
<sequence length="121" mass="14170">MYIDIGDYKYVVLERAEALRLMTKIKNEKGSTRDLEEAIRIVENFEEYYRYQVRRAQSYIVIPKDTRDLIIGRAVVDKLRLSRKEGKELVEIVFDRRVDTGCILKMLGEMGYTDVSIGEKA</sequence>
<comment type="caution">
    <text evidence="1">The sequence shown here is derived from an EMBL/GenBank/DDBJ whole genome shotgun (WGS) entry which is preliminary data.</text>
</comment>
<reference evidence="1" key="1">
    <citation type="journal article" date="2020" name="mSystems">
        <title>Genome- and Community-Level Interaction Insights into Carbon Utilization and Element Cycling Functions of Hydrothermarchaeota in Hydrothermal Sediment.</title>
        <authorList>
            <person name="Zhou Z."/>
            <person name="Liu Y."/>
            <person name="Xu W."/>
            <person name="Pan J."/>
            <person name="Luo Z.H."/>
            <person name="Li M."/>
        </authorList>
    </citation>
    <scope>NUCLEOTIDE SEQUENCE [LARGE SCALE GENOMIC DNA]</scope>
    <source>
        <strain evidence="1">SpSt-1116</strain>
    </source>
</reference>
<evidence type="ECO:0000313" key="1">
    <source>
        <dbReference type="EMBL" id="HHQ80695.1"/>
    </source>
</evidence>
<accession>A0A7J3ZKR4</accession>
<gene>
    <name evidence="1" type="ORF">ENM78_04520</name>
</gene>
<dbReference type="EMBL" id="DRZC01000063">
    <property type="protein sequence ID" value="HHQ80695.1"/>
    <property type="molecule type" value="Genomic_DNA"/>
</dbReference>
<protein>
    <submittedName>
        <fullName evidence="1">Uncharacterized protein</fullName>
    </submittedName>
</protein>
<dbReference type="AlphaFoldDB" id="A0A7J3ZKR4"/>
<proteinExistence type="predicted"/>
<organism evidence="1">
    <name type="scientific">Fervidicoccus fontis</name>
    <dbReference type="NCBI Taxonomy" id="683846"/>
    <lineage>
        <taxon>Archaea</taxon>
        <taxon>Thermoproteota</taxon>
        <taxon>Thermoprotei</taxon>
        <taxon>Fervidicoccales</taxon>
        <taxon>Fervidicoccaceae</taxon>
        <taxon>Fervidicoccus</taxon>
    </lineage>
</organism>